<evidence type="ECO:0000256" key="5">
    <source>
        <dbReference type="ARBA" id="ARBA00023136"/>
    </source>
</evidence>
<gene>
    <name evidence="7" type="primary">TMEM126A</name>
    <name evidence="7" type="ORF">BLAG_LOCUS8076</name>
</gene>
<evidence type="ECO:0000256" key="2">
    <source>
        <dbReference type="ARBA" id="ARBA00022692"/>
    </source>
</evidence>
<reference evidence="7" key="1">
    <citation type="submission" date="2022-01" db="EMBL/GenBank/DDBJ databases">
        <authorList>
            <person name="Braso-Vives M."/>
        </authorList>
    </citation>
    <scope>NUCLEOTIDE SEQUENCE</scope>
</reference>
<protein>
    <submittedName>
        <fullName evidence="7">TMEM126A protein</fullName>
    </submittedName>
</protein>
<evidence type="ECO:0000256" key="6">
    <source>
        <dbReference type="SAM" id="Phobius"/>
    </source>
</evidence>
<keyword evidence="5 6" id="KW-0472">Membrane</keyword>
<proteinExistence type="predicted"/>
<dbReference type="GO" id="GO:0032981">
    <property type="term" value="P:mitochondrial respiratory chain complex I assembly"/>
    <property type="evidence" value="ECO:0007669"/>
    <property type="project" value="TreeGrafter"/>
</dbReference>
<dbReference type="EMBL" id="OV696699">
    <property type="protein sequence ID" value="CAH1245876.1"/>
    <property type="molecule type" value="Genomic_DNA"/>
</dbReference>
<comment type="subcellular location">
    <subcellularLocation>
        <location evidence="1">Mitochondrion membrane</location>
        <topology evidence="1">Multi-pass membrane protein</topology>
    </subcellularLocation>
</comment>
<dbReference type="InterPro" id="IPR009801">
    <property type="entry name" value="TMEM126"/>
</dbReference>
<evidence type="ECO:0000313" key="7">
    <source>
        <dbReference type="EMBL" id="CAH1245876.1"/>
    </source>
</evidence>
<keyword evidence="3 6" id="KW-1133">Transmembrane helix</keyword>
<feature type="transmembrane region" description="Helical" evidence="6">
    <location>
        <begin position="83"/>
        <end position="104"/>
    </location>
</feature>
<organism evidence="7 8">
    <name type="scientific">Branchiostoma lanceolatum</name>
    <name type="common">Common lancelet</name>
    <name type="synonym">Amphioxus lanceolatum</name>
    <dbReference type="NCBI Taxonomy" id="7740"/>
    <lineage>
        <taxon>Eukaryota</taxon>
        <taxon>Metazoa</taxon>
        <taxon>Chordata</taxon>
        <taxon>Cephalochordata</taxon>
        <taxon>Leptocardii</taxon>
        <taxon>Amphioxiformes</taxon>
        <taxon>Branchiostomatidae</taxon>
        <taxon>Branchiostoma</taxon>
    </lineage>
</organism>
<keyword evidence="2 6" id="KW-0812">Transmembrane</keyword>
<evidence type="ECO:0000256" key="3">
    <source>
        <dbReference type="ARBA" id="ARBA00022989"/>
    </source>
</evidence>
<sequence length="220" mass="23995">MAEEVSPGDKTLVAPGNKGVVRRVELTQAELVKLQYQALQQIPKEKRWPFTSGITAVGVNAGFVGLIANSMFRRVLDVTQARLLSSVPMFLIPAVTASAAWQTFVAQSMLAGNLNCPVCAQVRGASINVLAGFINPVCMAIPMAGGLARRYYTAVLPKGNNFWEFWVKTSRPIVWRMLPALLLQVAWGAALASKEFDLYLKISKHGFIVLEDGETLSKDS</sequence>
<evidence type="ECO:0000256" key="4">
    <source>
        <dbReference type="ARBA" id="ARBA00023128"/>
    </source>
</evidence>
<evidence type="ECO:0000256" key="1">
    <source>
        <dbReference type="ARBA" id="ARBA00004225"/>
    </source>
</evidence>
<dbReference type="AlphaFoldDB" id="A0A8J9Z1I1"/>
<dbReference type="GO" id="GO:0031966">
    <property type="term" value="C:mitochondrial membrane"/>
    <property type="evidence" value="ECO:0007669"/>
    <property type="project" value="UniProtKB-SubCell"/>
</dbReference>
<keyword evidence="8" id="KW-1185">Reference proteome</keyword>
<accession>A0A8J9Z1I1</accession>
<feature type="transmembrane region" description="Helical" evidence="6">
    <location>
        <begin position="50"/>
        <end position="71"/>
    </location>
</feature>
<dbReference type="Proteomes" id="UP000838412">
    <property type="component" value="Chromosome 14"/>
</dbReference>
<name>A0A8J9Z1I1_BRALA</name>
<dbReference type="PANTHER" id="PTHR16296:SF2">
    <property type="entry name" value="TRANSMEMBRANE PROTEIN 126A"/>
    <property type="match status" value="1"/>
</dbReference>
<evidence type="ECO:0000313" key="8">
    <source>
        <dbReference type="Proteomes" id="UP000838412"/>
    </source>
</evidence>
<dbReference type="PANTHER" id="PTHR16296">
    <property type="entry name" value="UNCHARACTERIZED HYPOTHALAMUS PROTEIN HT007"/>
    <property type="match status" value="1"/>
</dbReference>
<dbReference type="OrthoDB" id="6234762at2759"/>
<keyword evidence="4" id="KW-0496">Mitochondrion</keyword>
<dbReference type="Pfam" id="PF07114">
    <property type="entry name" value="TMEM126"/>
    <property type="match status" value="1"/>
</dbReference>